<feature type="transmembrane region" description="Helical" evidence="5">
    <location>
        <begin position="12"/>
        <end position="37"/>
    </location>
</feature>
<feature type="transmembrane region" description="Helical" evidence="5">
    <location>
        <begin position="206"/>
        <end position="224"/>
    </location>
</feature>
<evidence type="ECO:0000256" key="4">
    <source>
        <dbReference type="ARBA" id="ARBA00023136"/>
    </source>
</evidence>
<evidence type="ECO:0000256" key="3">
    <source>
        <dbReference type="ARBA" id="ARBA00022989"/>
    </source>
</evidence>
<dbReference type="InterPro" id="IPR002781">
    <property type="entry name" value="TM_pro_TauE-like"/>
</dbReference>
<keyword evidence="7" id="KW-1185">Reference proteome</keyword>
<dbReference type="EMBL" id="MWPQ01000054">
    <property type="protein sequence ID" value="OPH81905.1"/>
    <property type="molecule type" value="Genomic_DNA"/>
</dbReference>
<feature type="transmembrane region" description="Helical" evidence="5">
    <location>
        <begin position="100"/>
        <end position="118"/>
    </location>
</feature>
<keyword evidence="3 5" id="KW-1133">Transmembrane helix</keyword>
<dbReference type="Proteomes" id="UP000189940">
    <property type="component" value="Unassembled WGS sequence"/>
</dbReference>
<feature type="transmembrane region" description="Helical" evidence="5">
    <location>
        <begin position="236"/>
        <end position="258"/>
    </location>
</feature>
<accession>A0A1V4HVP0</accession>
<dbReference type="PANTHER" id="PTHR43701">
    <property type="entry name" value="MEMBRANE TRANSPORTER PROTEIN MJ0441-RELATED"/>
    <property type="match status" value="1"/>
</dbReference>
<comment type="caution">
    <text evidence="6">The sequence shown here is derived from an EMBL/GenBank/DDBJ whole genome shotgun (WGS) entry which is preliminary data.</text>
</comment>
<dbReference type="STRING" id="29421.B2M20_15710"/>
<gene>
    <name evidence="6" type="ORF">B2M20_15710</name>
</gene>
<dbReference type="OrthoDB" id="9151526at2"/>
<dbReference type="InterPro" id="IPR051598">
    <property type="entry name" value="TSUP/Inactive_protease-like"/>
</dbReference>
<name>A0A1V4HVP0_NITVU</name>
<evidence type="ECO:0000313" key="7">
    <source>
        <dbReference type="Proteomes" id="UP000189940"/>
    </source>
</evidence>
<keyword evidence="5" id="KW-1003">Cell membrane</keyword>
<evidence type="ECO:0000256" key="2">
    <source>
        <dbReference type="ARBA" id="ARBA00022692"/>
    </source>
</evidence>
<reference evidence="6 7" key="1">
    <citation type="submission" date="2017-02" db="EMBL/GenBank/DDBJ databases">
        <title>Genome sequence of the nitrite-oxidizing bacterium Nitrobacter vulgaris strain Ab1.</title>
        <authorList>
            <person name="Mellbye B.L."/>
            <person name="Davis E.W."/>
            <person name="Spieck E."/>
            <person name="Chang J.H."/>
            <person name="Bottomley P.J."/>
            <person name="Sayavedra-Soto L.A."/>
        </authorList>
    </citation>
    <scope>NUCLEOTIDE SEQUENCE [LARGE SCALE GENOMIC DNA]</scope>
    <source>
        <strain evidence="6 7">Ab1</strain>
    </source>
</reference>
<dbReference type="PANTHER" id="PTHR43701:SF2">
    <property type="entry name" value="MEMBRANE TRANSPORTER PROTEIN YJNA-RELATED"/>
    <property type="match status" value="1"/>
</dbReference>
<feature type="transmembrane region" description="Helical" evidence="5">
    <location>
        <begin position="138"/>
        <end position="164"/>
    </location>
</feature>
<dbReference type="GO" id="GO:0005886">
    <property type="term" value="C:plasma membrane"/>
    <property type="evidence" value="ECO:0007669"/>
    <property type="project" value="UniProtKB-SubCell"/>
</dbReference>
<feature type="transmembrane region" description="Helical" evidence="5">
    <location>
        <begin position="44"/>
        <end position="64"/>
    </location>
</feature>
<dbReference type="AlphaFoldDB" id="A0A1V4HVP0"/>
<evidence type="ECO:0000256" key="1">
    <source>
        <dbReference type="ARBA" id="ARBA00004141"/>
    </source>
</evidence>
<dbReference type="RefSeq" id="WP_079447968.1">
    <property type="nucleotide sequence ID" value="NZ_MWPQ01000054.1"/>
</dbReference>
<comment type="similarity">
    <text evidence="5">Belongs to the 4-toluene sulfonate uptake permease (TSUP) (TC 2.A.102) family.</text>
</comment>
<protein>
    <recommendedName>
        <fullName evidence="5">Probable membrane transporter protein</fullName>
    </recommendedName>
</protein>
<evidence type="ECO:0000313" key="6">
    <source>
        <dbReference type="EMBL" id="OPH81905.1"/>
    </source>
</evidence>
<feature type="transmembrane region" description="Helical" evidence="5">
    <location>
        <begin position="70"/>
        <end position="88"/>
    </location>
</feature>
<sequence length="259" mass="26074">MVHDILAVGAGTLVGIVLGLIGGGGSILAVPLLVYVVGVQSTHVAIGTSAVAVALSALSSLVVHARAGNVRWPCALVFAACGMVGAGLGSTIGKSFDGQWLLFLFGLLMIVIALLMLREPQGQIKKFVPLTKASMTAVAPRLAVFGSGTGLLAGFFGIGGGFLVVPGLVAGARLPLLAAIGSSLVSVFAFGLTTAANYALSGLIDWRLVVMFVLGGIAGSFFGGRIAARLAKQKRALSIVFAVIVAGVGVYVVVRGFVG</sequence>
<organism evidence="6 7">
    <name type="scientific">Nitrobacter vulgaris</name>
    <dbReference type="NCBI Taxonomy" id="29421"/>
    <lineage>
        <taxon>Bacteria</taxon>
        <taxon>Pseudomonadati</taxon>
        <taxon>Pseudomonadota</taxon>
        <taxon>Alphaproteobacteria</taxon>
        <taxon>Hyphomicrobiales</taxon>
        <taxon>Nitrobacteraceae</taxon>
        <taxon>Nitrobacter</taxon>
    </lineage>
</organism>
<keyword evidence="2 5" id="KW-0812">Transmembrane</keyword>
<feature type="transmembrane region" description="Helical" evidence="5">
    <location>
        <begin position="176"/>
        <end position="200"/>
    </location>
</feature>
<keyword evidence="4 5" id="KW-0472">Membrane</keyword>
<dbReference type="Pfam" id="PF01925">
    <property type="entry name" value="TauE"/>
    <property type="match status" value="1"/>
</dbReference>
<proteinExistence type="inferred from homology"/>
<evidence type="ECO:0000256" key="5">
    <source>
        <dbReference type="RuleBase" id="RU363041"/>
    </source>
</evidence>
<comment type="subcellular location">
    <subcellularLocation>
        <location evidence="5">Cell membrane</location>
        <topology evidence="5">Multi-pass membrane protein</topology>
    </subcellularLocation>
    <subcellularLocation>
        <location evidence="1">Membrane</location>
        <topology evidence="1">Multi-pass membrane protein</topology>
    </subcellularLocation>
</comment>